<accession>A0A5N7BQ56</accession>
<evidence type="ECO:0000313" key="2">
    <source>
        <dbReference type="EMBL" id="KAE8383920.1"/>
    </source>
</evidence>
<protein>
    <recommendedName>
        <fullName evidence="4">Secreted protein</fullName>
    </recommendedName>
</protein>
<evidence type="ECO:0000256" key="1">
    <source>
        <dbReference type="SAM" id="SignalP"/>
    </source>
</evidence>
<keyword evidence="1" id="KW-0732">Signal</keyword>
<evidence type="ECO:0008006" key="4">
    <source>
        <dbReference type="Google" id="ProtNLM"/>
    </source>
</evidence>
<evidence type="ECO:0000313" key="3">
    <source>
        <dbReference type="Proteomes" id="UP000326198"/>
    </source>
</evidence>
<sequence>MLLKLLLIAWNCFLKLIFGTKEAAVLSVALSSTTTQGPTKKKGYLHSHTVGLSHGLFLVLIFHRHSIFNPSFGILVSLSRPLSKQSLLQAFVLLLHICFSCDRLRLSTGRASSTER</sequence>
<dbReference type="Proteomes" id="UP000326198">
    <property type="component" value="Unassembled WGS sequence"/>
</dbReference>
<gene>
    <name evidence="2" type="ORF">BDV26DRAFT_251036</name>
</gene>
<keyword evidence="3" id="KW-1185">Reference proteome</keyword>
<name>A0A5N7BQ56_9EURO</name>
<organism evidence="2 3">
    <name type="scientific">Aspergillus bertholletiae</name>
    <dbReference type="NCBI Taxonomy" id="1226010"/>
    <lineage>
        <taxon>Eukaryota</taxon>
        <taxon>Fungi</taxon>
        <taxon>Dikarya</taxon>
        <taxon>Ascomycota</taxon>
        <taxon>Pezizomycotina</taxon>
        <taxon>Eurotiomycetes</taxon>
        <taxon>Eurotiomycetidae</taxon>
        <taxon>Eurotiales</taxon>
        <taxon>Aspergillaceae</taxon>
        <taxon>Aspergillus</taxon>
        <taxon>Aspergillus subgen. Circumdati</taxon>
    </lineage>
</organism>
<feature type="chain" id="PRO_5024904310" description="Secreted protein" evidence="1">
    <location>
        <begin position="20"/>
        <end position="116"/>
    </location>
</feature>
<proteinExistence type="predicted"/>
<feature type="signal peptide" evidence="1">
    <location>
        <begin position="1"/>
        <end position="19"/>
    </location>
</feature>
<dbReference type="EMBL" id="ML736153">
    <property type="protein sequence ID" value="KAE8383920.1"/>
    <property type="molecule type" value="Genomic_DNA"/>
</dbReference>
<dbReference type="AlphaFoldDB" id="A0A5N7BQ56"/>
<reference evidence="2 3" key="1">
    <citation type="submission" date="2019-04" db="EMBL/GenBank/DDBJ databases">
        <title>Friends and foes A comparative genomics studyof 23 Aspergillus species from section Flavi.</title>
        <authorList>
            <consortium name="DOE Joint Genome Institute"/>
            <person name="Kjaerbolling I."/>
            <person name="Vesth T."/>
            <person name="Frisvad J.C."/>
            <person name="Nybo J.L."/>
            <person name="Theobald S."/>
            <person name="Kildgaard S."/>
            <person name="Isbrandt T."/>
            <person name="Kuo A."/>
            <person name="Sato A."/>
            <person name="Lyhne E.K."/>
            <person name="Kogle M.E."/>
            <person name="Wiebenga A."/>
            <person name="Kun R.S."/>
            <person name="Lubbers R.J."/>
            <person name="Makela M.R."/>
            <person name="Barry K."/>
            <person name="Chovatia M."/>
            <person name="Clum A."/>
            <person name="Daum C."/>
            <person name="Haridas S."/>
            <person name="He G."/>
            <person name="LaButti K."/>
            <person name="Lipzen A."/>
            <person name="Mondo S."/>
            <person name="Riley R."/>
            <person name="Salamov A."/>
            <person name="Simmons B.A."/>
            <person name="Magnuson J.K."/>
            <person name="Henrissat B."/>
            <person name="Mortensen U.H."/>
            <person name="Larsen T.O."/>
            <person name="Devries R.P."/>
            <person name="Grigoriev I.V."/>
            <person name="Machida M."/>
            <person name="Baker S.E."/>
            <person name="Andersen M.R."/>
        </authorList>
    </citation>
    <scope>NUCLEOTIDE SEQUENCE [LARGE SCALE GENOMIC DNA]</scope>
    <source>
        <strain evidence="2 3">IBT 29228</strain>
    </source>
</reference>